<dbReference type="EMBL" id="CP037864">
    <property type="protein sequence ID" value="QBM24752.1"/>
    <property type="molecule type" value="Genomic_DNA"/>
</dbReference>
<keyword evidence="2" id="KW-1185">Reference proteome</keyword>
<evidence type="ECO:0000313" key="2">
    <source>
        <dbReference type="Proteomes" id="UP000293850"/>
    </source>
</evidence>
<proteinExistence type="predicted"/>
<gene>
    <name evidence="1" type="ORF">E1B03_20885</name>
</gene>
<organism evidence="1 2">
    <name type="scientific">Citrobacter arsenatis</name>
    <dbReference type="NCBI Taxonomy" id="2546350"/>
    <lineage>
        <taxon>Bacteria</taxon>
        <taxon>Pseudomonadati</taxon>
        <taxon>Pseudomonadota</taxon>
        <taxon>Gammaproteobacteria</taxon>
        <taxon>Enterobacterales</taxon>
        <taxon>Enterobacteriaceae</taxon>
        <taxon>Citrobacter</taxon>
    </lineage>
</organism>
<accession>A0A4P6WS76</accession>
<dbReference type="KEGG" id="cars:E1B03_20885"/>
<evidence type="ECO:0000313" key="1">
    <source>
        <dbReference type="EMBL" id="QBM24752.1"/>
    </source>
</evidence>
<dbReference type="Proteomes" id="UP000293850">
    <property type="component" value="Chromosome"/>
</dbReference>
<name>A0A4P6WS76_9ENTR</name>
<reference evidence="1 2" key="1">
    <citation type="submission" date="2019-03" db="EMBL/GenBank/DDBJ databases">
        <title>Complete genome sequence of an arsenate-respiring bacteria, Citrobacter sp. LY-1.</title>
        <authorList>
            <person name="Wang H."/>
            <person name="Liu Y."/>
            <person name="Li Q."/>
            <person name="Huang J."/>
        </authorList>
    </citation>
    <scope>NUCLEOTIDE SEQUENCE [LARGE SCALE GENOMIC DNA]</scope>
    <source>
        <strain evidence="1 2">LY-1</strain>
    </source>
</reference>
<sequence length="119" mass="13143">MSAPINLAAVRVTLGSQNFYIPASQVGRCALVTNVVSEIPRFSRWLGIADEPQEGRHLHLCVPDSGVETGWYLWGQLENVLLSSETIFAVPPLLARHCHLPALRALVGREAFSPLLSWR</sequence>
<dbReference type="RefSeq" id="WP_103769178.1">
    <property type="nucleotide sequence ID" value="NZ_CP037864.1"/>
</dbReference>
<dbReference type="AlphaFoldDB" id="A0A4P6WS76"/>
<protein>
    <submittedName>
        <fullName evidence="1">Uncharacterized protein</fullName>
    </submittedName>
</protein>